<dbReference type="AlphaFoldDB" id="A0A6A5BD54"/>
<feature type="domain" description="AAA+ ATPase" evidence="4">
    <location>
        <begin position="431"/>
        <end position="564"/>
    </location>
</feature>
<dbReference type="Pfam" id="PF19568">
    <property type="entry name" value="Spore_III_AA"/>
    <property type="match status" value="1"/>
</dbReference>
<dbReference type="SMART" id="SM00382">
    <property type="entry name" value="AAA"/>
    <property type="match status" value="1"/>
</dbReference>
<dbReference type="Proteomes" id="UP000444721">
    <property type="component" value="Unassembled WGS sequence"/>
</dbReference>
<keyword evidence="2" id="KW-0067">ATP-binding</keyword>
<evidence type="ECO:0000256" key="1">
    <source>
        <dbReference type="ARBA" id="ARBA00022741"/>
    </source>
</evidence>
<dbReference type="VEuPathDB" id="AmoebaDB:NF0070420"/>
<dbReference type="CDD" id="cd00009">
    <property type="entry name" value="AAA"/>
    <property type="match status" value="1"/>
</dbReference>
<dbReference type="SUPFAM" id="SSF52540">
    <property type="entry name" value="P-loop containing nucleoside triphosphate hydrolases"/>
    <property type="match status" value="1"/>
</dbReference>
<name>A0A6A5BD54_NAEFO</name>
<reference evidence="5 6" key="1">
    <citation type="journal article" date="2019" name="Sci. Rep.">
        <title>Nanopore sequencing improves the draft genome of the human pathogenic amoeba Naegleria fowleri.</title>
        <authorList>
            <person name="Liechti N."/>
            <person name="Schurch N."/>
            <person name="Bruggmann R."/>
            <person name="Wittwer M."/>
        </authorList>
    </citation>
    <scope>NUCLEOTIDE SEQUENCE [LARGE SCALE GENOMIC DNA]</scope>
    <source>
        <strain evidence="5 6">ATCC 30894</strain>
    </source>
</reference>
<keyword evidence="6" id="KW-1185">Reference proteome</keyword>
<dbReference type="RefSeq" id="XP_044557330.1">
    <property type="nucleotide sequence ID" value="XM_044712763.1"/>
</dbReference>
<feature type="region of interest" description="Disordered" evidence="3">
    <location>
        <begin position="160"/>
        <end position="184"/>
    </location>
</feature>
<feature type="region of interest" description="Disordered" evidence="3">
    <location>
        <begin position="217"/>
        <end position="255"/>
    </location>
</feature>
<accession>A0A6A5BD54</accession>
<keyword evidence="1" id="KW-0547">Nucleotide-binding</keyword>
<dbReference type="VEuPathDB" id="AmoebaDB:NfTy_048030"/>
<organism evidence="5 6">
    <name type="scientific">Naegleria fowleri</name>
    <name type="common">Brain eating amoeba</name>
    <dbReference type="NCBI Taxonomy" id="5763"/>
    <lineage>
        <taxon>Eukaryota</taxon>
        <taxon>Discoba</taxon>
        <taxon>Heterolobosea</taxon>
        <taxon>Tetramitia</taxon>
        <taxon>Eutetramitia</taxon>
        <taxon>Vahlkampfiidae</taxon>
        <taxon>Naegleria</taxon>
    </lineage>
</organism>
<dbReference type="EMBL" id="VFQX01000066">
    <property type="protein sequence ID" value="KAF0972616.1"/>
    <property type="molecule type" value="Genomic_DNA"/>
</dbReference>
<evidence type="ECO:0000313" key="5">
    <source>
        <dbReference type="EMBL" id="KAF0972616.1"/>
    </source>
</evidence>
<evidence type="ECO:0000259" key="4">
    <source>
        <dbReference type="SMART" id="SM00382"/>
    </source>
</evidence>
<dbReference type="VEuPathDB" id="AmoebaDB:FDP41_008865"/>
<dbReference type="PANTHER" id="PTHR20953:SF3">
    <property type="entry name" value="P-LOOP CONTAINING NUCLEOSIDE TRIPHOSPHATE HYDROLASES SUPERFAMILY PROTEIN"/>
    <property type="match status" value="1"/>
</dbReference>
<dbReference type="GeneID" id="68116082"/>
<feature type="compositionally biased region" description="Polar residues" evidence="3">
    <location>
        <begin position="160"/>
        <end position="180"/>
    </location>
</feature>
<dbReference type="InterPro" id="IPR027417">
    <property type="entry name" value="P-loop_NTPase"/>
</dbReference>
<dbReference type="OrthoDB" id="26838at2759"/>
<dbReference type="Gene3D" id="3.40.50.300">
    <property type="entry name" value="P-loop containing nucleotide triphosphate hydrolases"/>
    <property type="match status" value="1"/>
</dbReference>
<dbReference type="GO" id="GO:0005524">
    <property type="term" value="F:ATP binding"/>
    <property type="evidence" value="ECO:0007669"/>
    <property type="project" value="UniProtKB-KW"/>
</dbReference>
<dbReference type="InterPro" id="IPR045735">
    <property type="entry name" value="Spore_III_AA_AAA+_ATPase"/>
</dbReference>
<dbReference type="PANTHER" id="PTHR20953">
    <property type="entry name" value="KINASE-RELATED"/>
    <property type="match status" value="1"/>
</dbReference>
<gene>
    <name evidence="5" type="ORF">FDP41_008865</name>
</gene>
<evidence type="ECO:0000313" key="6">
    <source>
        <dbReference type="Proteomes" id="UP000444721"/>
    </source>
</evidence>
<evidence type="ECO:0000256" key="2">
    <source>
        <dbReference type="ARBA" id="ARBA00022840"/>
    </source>
</evidence>
<sequence length="677" mass="76502">MSTHSSPTRGLFRLQKLAHICILLVLSNKYPLGLESEYLFIYIFQLPFIAEFEKTKHELEKLIPDEKALQQFIREHASEHVSSEEDGFSTSTIFKLKTPLVKGISISQDRVKTRDGNIKFFKHVLGSASLSAVEIASMMLSYPLQEATQKVASYFNKVKGNSSSEHTESLMTQSSDSIDTLRNDPSPMKLNEINDHYNHEEMTSAETNIESSFSNVREKVETWGNEDEASSCEFFSPPSMEEKKPPDQQQQVPNITKPQDASIFAKKQPRKRKDQPLSVTTINNAEKSREHKKNFNMAASSSIRMCQVINQIDDLLDIFPSTIKTKIQEICHDRMEQLVEIVMDKERPYEFYFYGNESEPLSDEGFMASGEDITQLCHKLHFASDDRAGIDGTLHRISRIENRKNQPIGLTIRVGRAVIGLGNVFKDLLESGKNILCVGFPGSGKTTVIRDIARILSERNRVMIVDTSCEIAGLGDVPHQAVGRSRRIPVKDKKKQKECMINAVQNHTPQVIVIDEIGTREEAATARTISQRGVRMIASAHGSLESMLMNPTLCDLLGGVETVTLGDSMAAFRNGQKVIMQTKGNPIFHTVIEFIEKKKDDYSWMSPDYITHKMKDQQRKESPRVEWRVYTDIKTTVQNILQGKEYTAQVRTLKNANDVNSVESRVLSFEPANVVFA</sequence>
<protein>
    <recommendedName>
        <fullName evidence="4">AAA+ ATPase domain-containing protein</fullName>
    </recommendedName>
</protein>
<comment type="caution">
    <text evidence="5">The sequence shown here is derived from an EMBL/GenBank/DDBJ whole genome shotgun (WGS) entry which is preliminary data.</text>
</comment>
<dbReference type="InterPro" id="IPR003593">
    <property type="entry name" value="AAA+_ATPase"/>
</dbReference>
<proteinExistence type="predicted"/>
<evidence type="ECO:0000256" key="3">
    <source>
        <dbReference type="SAM" id="MobiDB-lite"/>
    </source>
</evidence>